<keyword evidence="2" id="KW-1185">Reference proteome</keyword>
<reference evidence="1" key="2">
    <citation type="journal article" date="2022" name="New Phytol.">
        <title>Evolutionary transition to the ectomycorrhizal habit in the genomes of a hyperdiverse lineage of mushroom-forming fungi.</title>
        <authorList>
            <person name="Looney B."/>
            <person name="Miyauchi S."/>
            <person name="Morin E."/>
            <person name="Drula E."/>
            <person name="Courty P.E."/>
            <person name="Kohler A."/>
            <person name="Kuo A."/>
            <person name="LaButti K."/>
            <person name="Pangilinan J."/>
            <person name="Lipzen A."/>
            <person name="Riley R."/>
            <person name="Andreopoulos W."/>
            <person name="He G."/>
            <person name="Johnson J."/>
            <person name="Nolan M."/>
            <person name="Tritt A."/>
            <person name="Barry K.W."/>
            <person name="Grigoriev I.V."/>
            <person name="Nagy L.G."/>
            <person name="Hibbett D."/>
            <person name="Henrissat B."/>
            <person name="Matheny P.B."/>
            <person name="Labbe J."/>
            <person name="Martin F.M."/>
        </authorList>
    </citation>
    <scope>NUCLEOTIDE SEQUENCE</scope>
    <source>
        <strain evidence="1">HHB10654</strain>
    </source>
</reference>
<gene>
    <name evidence="1" type="ORF">BV25DRAFT_619960</name>
</gene>
<organism evidence="1 2">
    <name type="scientific">Artomyces pyxidatus</name>
    <dbReference type="NCBI Taxonomy" id="48021"/>
    <lineage>
        <taxon>Eukaryota</taxon>
        <taxon>Fungi</taxon>
        <taxon>Dikarya</taxon>
        <taxon>Basidiomycota</taxon>
        <taxon>Agaricomycotina</taxon>
        <taxon>Agaricomycetes</taxon>
        <taxon>Russulales</taxon>
        <taxon>Auriscalpiaceae</taxon>
        <taxon>Artomyces</taxon>
    </lineage>
</organism>
<sequence>MTHRPSYCSGYSGSTTCYRTRHLRNVFDNGAAIDSEVYSSSPGLDTYPLHAVHWAFFELTRTPIIFSSSILAVYHQYLPQSSLHHPTAAAPLVYARARRRPRPHVLMHHITLHHDSITALAPIIVEAPVRVSPGYGAQPSCPRVFVRYLARVVVSMRGCSYCAPPHMIEATAHLHGWALHPASVPIL</sequence>
<proteinExistence type="predicted"/>
<dbReference type="Proteomes" id="UP000814140">
    <property type="component" value="Unassembled WGS sequence"/>
</dbReference>
<protein>
    <submittedName>
        <fullName evidence="1">Uncharacterized protein</fullName>
    </submittedName>
</protein>
<comment type="caution">
    <text evidence="1">The sequence shown here is derived from an EMBL/GenBank/DDBJ whole genome shotgun (WGS) entry which is preliminary data.</text>
</comment>
<name>A0ACB8T1W0_9AGAM</name>
<evidence type="ECO:0000313" key="1">
    <source>
        <dbReference type="EMBL" id="KAI0062773.1"/>
    </source>
</evidence>
<dbReference type="EMBL" id="MU277206">
    <property type="protein sequence ID" value="KAI0062773.1"/>
    <property type="molecule type" value="Genomic_DNA"/>
</dbReference>
<accession>A0ACB8T1W0</accession>
<reference evidence="1" key="1">
    <citation type="submission" date="2021-03" db="EMBL/GenBank/DDBJ databases">
        <authorList>
            <consortium name="DOE Joint Genome Institute"/>
            <person name="Ahrendt S."/>
            <person name="Looney B.P."/>
            <person name="Miyauchi S."/>
            <person name="Morin E."/>
            <person name="Drula E."/>
            <person name="Courty P.E."/>
            <person name="Chicoki N."/>
            <person name="Fauchery L."/>
            <person name="Kohler A."/>
            <person name="Kuo A."/>
            <person name="Labutti K."/>
            <person name="Pangilinan J."/>
            <person name="Lipzen A."/>
            <person name="Riley R."/>
            <person name="Andreopoulos W."/>
            <person name="He G."/>
            <person name="Johnson J."/>
            <person name="Barry K.W."/>
            <person name="Grigoriev I.V."/>
            <person name="Nagy L."/>
            <person name="Hibbett D."/>
            <person name="Henrissat B."/>
            <person name="Matheny P.B."/>
            <person name="Labbe J."/>
            <person name="Martin F."/>
        </authorList>
    </citation>
    <scope>NUCLEOTIDE SEQUENCE</scope>
    <source>
        <strain evidence="1">HHB10654</strain>
    </source>
</reference>
<evidence type="ECO:0000313" key="2">
    <source>
        <dbReference type="Proteomes" id="UP000814140"/>
    </source>
</evidence>